<reference evidence="4" key="1">
    <citation type="submission" date="2021-03" db="EMBL/GenBank/DDBJ databases">
        <title>Leucobacter chromiisoli sp. nov., isolated from chromium-containing soil of chemical plant.</title>
        <authorList>
            <person name="Xu Z."/>
        </authorList>
    </citation>
    <scope>NUCLEOTIDE SEQUENCE</scope>
    <source>
        <strain evidence="4">K 70/01</strain>
    </source>
</reference>
<keyword evidence="2" id="KW-0472">Membrane</keyword>
<proteinExistence type="inferred from homology"/>
<feature type="transmembrane region" description="Helical" evidence="2">
    <location>
        <begin position="126"/>
        <end position="146"/>
    </location>
</feature>
<evidence type="ECO:0000313" key="5">
    <source>
        <dbReference type="Proteomes" id="UP000668403"/>
    </source>
</evidence>
<feature type="transmembrane region" description="Helical" evidence="2">
    <location>
        <begin position="26"/>
        <end position="45"/>
    </location>
</feature>
<dbReference type="PANTHER" id="PTHR33392:SF6">
    <property type="entry name" value="POLYISOPRENYL-TEICHOIC ACID--PEPTIDOGLYCAN TEICHOIC ACID TRANSFERASE TAGU"/>
    <property type="match status" value="1"/>
</dbReference>
<sequence length="466" mass="50276">MSASVDLERPLRYPDAESSPLMTKRARWLVVLGFLLPGSAQVVAGNRRMGRFGLIATLSLLVLALVAVIGFGVARVATLSFFTNPIVLLVVQWVIVAYAVMWLVFGFNTLQLTKLVRVSPKWRVPVAMLSIVLTVLPVAGAAWAAMTVGSARGALSEIFGGGAAAVEPVDGRYNILLLGTDAGEDREGMRADSLSLISVDAETGQSTIVGLPRELPNMPFPADSPMYAEHPNGFGVDTGCNVGRCWLNGVYAEVEYFQPELYPDAVSRGSTPGIEATKDAVSGATGLDVQFYVLIDMKGFEQLIDALGGVDITVDERLPVGGNIDEFSGELVNVDEWIEPGDQHLDGFHALWFARSRYGSAQGDYDRMERQRTLQGAILAQMNPQNVLLRFEEVAKAGGNIVDTDIPNSMLGPFVDLAGKAREFDPVSVELTPPEVDAEYPDYAVVQQLVQQGIAEASPPDEEETE</sequence>
<accession>A0A939QB65</accession>
<evidence type="ECO:0000259" key="3">
    <source>
        <dbReference type="Pfam" id="PF03816"/>
    </source>
</evidence>
<evidence type="ECO:0000256" key="2">
    <source>
        <dbReference type="SAM" id="Phobius"/>
    </source>
</evidence>
<organism evidence="4 5">
    <name type="scientific">Leucobacter tardus</name>
    <dbReference type="NCBI Taxonomy" id="501483"/>
    <lineage>
        <taxon>Bacteria</taxon>
        <taxon>Bacillati</taxon>
        <taxon>Actinomycetota</taxon>
        <taxon>Actinomycetes</taxon>
        <taxon>Micrococcales</taxon>
        <taxon>Microbacteriaceae</taxon>
        <taxon>Leucobacter</taxon>
    </lineage>
</organism>
<name>A0A939QB65_9MICO</name>
<dbReference type="NCBIfam" id="TIGR00350">
    <property type="entry name" value="lytR_cpsA_psr"/>
    <property type="match status" value="1"/>
</dbReference>
<evidence type="ECO:0000256" key="1">
    <source>
        <dbReference type="ARBA" id="ARBA00006068"/>
    </source>
</evidence>
<comment type="similarity">
    <text evidence="1">Belongs to the LytR/CpsA/Psr (LCP) family.</text>
</comment>
<keyword evidence="5" id="KW-1185">Reference proteome</keyword>
<dbReference type="EMBL" id="JAGFBF010000001">
    <property type="protein sequence ID" value="MBO2988522.1"/>
    <property type="molecule type" value="Genomic_DNA"/>
</dbReference>
<keyword evidence="2" id="KW-1133">Transmembrane helix</keyword>
<dbReference type="AlphaFoldDB" id="A0A939QB65"/>
<dbReference type="Gene3D" id="3.40.630.190">
    <property type="entry name" value="LCP protein"/>
    <property type="match status" value="1"/>
</dbReference>
<feature type="transmembrane region" description="Helical" evidence="2">
    <location>
        <begin position="86"/>
        <end position="105"/>
    </location>
</feature>
<dbReference type="Proteomes" id="UP000668403">
    <property type="component" value="Unassembled WGS sequence"/>
</dbReference>
<dbReference type="InterPro" id="IPR004474">
    <property type="entry name" value="LytR_CpsA_psr"/>
</dbReference>
<dbReference type="RefSeq" id="WP_208235938.1">
    <property type="nucleotide sequence ID" value="NZ_BAAAQU010000001.1"/>
</dbReference>
<comment type="caution">
    <text evidence="4">The sequence shown here is derived from an EMBL/GenBank/DDBJ whole genome shotgun (WGS) entry which is preliminary data.</text>
</comment>
<dbReference type="InterPro" id="IPR050922">
    <property type="entry name" value="LytR/CpsA/Psr_CW_biosynth"/>
</dbReference>
<keyword evidence="2" id="KW-0812">Transmembrane</keyword>
<protein>
    <submittedName>
        <fullName evidence="4">LCP family protein</fullName>
    </submittedName>
</protein>
<gene>
    <name evidence="4" type="ORF">J4H85_00720</name>
</gene>
<feature type="transmembrane region" description="Helical" evidence="2">
    <location>
        <begin position="52"/>
        <end position="74"/>
    </location>
</feature>
<evidence type="ECO:0000313" key="4">
    <source>
        <dbReference type="EMBL" id="MBO2988522.1"/>
    </source>
</evidence>
<feature type="domain" description="Cell envelope-related transcriptional attenuator" evidence="3">
    <location>
        <begin position="190"/>
        <end position="382"/>
    </location>
</feature>
<dbReference type="Pfam" id="PF03816">
    <property type="entry name" value="LytR_cpsA_psr"/>
    <property type="match status" value="1"/>
</dbReference>
<dbReference type="PANTHER" id="PTHR33392">
    <property type="entry name" value="POLYISOPRENYL-TEICHOIC ACID--PEPTIDOGLYCAN TEICHOIC ACID TRANSFERASE TAGU"/>
    <property type="match status" value="1"/>
</dbReference>